<dbReference type="Proteomes" id="UP001281731">
    <property type="component" value="Unassembled WGS sequence"/>
</dbReference>
<dbReference type="InterPro" id="IPR032582">
    <property type="entry name" value="DUF4916"/>
</dbReference>
<evidence type="ECO:0000313" key="2">
    <source>
        <dbReference type="Proteomes" id="UP001281731"/>
    </source>
</evidence>
<dbReference type="RefSeq" id="WP_320756624.1">
    <property type="nucleotide sequence ID" value="NZ_JAWNGC010000007.1"/>
</dbReference>
<dbReference type="EMBL" id="JAWNGC010000007">
    <property type="protein sequence ID" value="MDY5155290.1"/>
    <property type="molecule type" value="Genomic_DNA"/>
</dbReference>
<reference evidence="1" key="1">
    <citation type="submission" date="2023-10" db="EMBL/GenBank/DDBJ databases">
        <title>Whole Genome based description of the genera Actinobaculum and Actinotignum reveals a complex phylogenetic relationship within the species included in the genus Actinotignum.</title>
        <authorList>
            <person name="Jensen C.S."/>
            <person name="Dargis R."/>
            <person name="Kemp M."/>
            <person name="Christensen J.J."/>
        </authorList>
    </citation>
    <scope>NUCLEOTIDE SEQUENCE</scope>
    <source>
        <strain evidence="1">SLA_B511</strain>
    </source>
</reference>
<dbReference type="InterPro" id="IPR015797">
    <property type="entry name" value="NUDIX_hydrolase-like_dom_sf"/>
</dbReference>
<proteinExistence type="predicted"/>
<name>A0AAW9HXX0_9ACTO</name>
<dbReference type="AlphaFoldDB" id="A0AAW9HXX0"/>
<gene>
    <name evidence="1" type="ORF">R6G80_06065</name>
</gene>
<sequence length="179" mass="20116">MSEIDSADMGPWLNPEQLEFVRRKVPMIYVDIVPVRIDETGRLQAIGMLLSADSEGITREFPSGRILFHEPIRDAMMRHIDKELGLMAIAQLPANLTPFTVEEYFPTLEPDAGYYDPRQHRVDLGYIVPIQGEANPGTDALEFSWFTPGEARTPELQAELTPGHAVLLRKALAHLGELH</sequence>
<dbReference type="SUPFAM" id="SSF55811">
    <property type="entry name" value="Nudix"/>
    <property type="match status" value="1"/>
</dbReference>
<protein>
    <submittedName>
        <fullName evidence="1">DUF4916 domain-containing protein</fullName>
    </submittedName>
</protein>
<dbReference type="Pfam" id="PF16262">
    <property type="entry name" value="DUF4916"/>
    <property type="match status" value="1"/>
</dbReference>
<evidence type="ECO:0000313" key="1">
    <source>
        <dbReference type="EMBL" id="MDY5155290.1"/>
    </source>
</evidence>
<organism evidence="1 2">
    <name type="scientific">Actinotignum urinale</name>
    <dbReference type="NCBI Taxonomy" id="190146"/>
    <lineage>
        <taxon>Bacteria</taxon>
        <taxon>Bacillati</taxon>
        <taxon>Actinomycetota</taxon>
        <taxon>Actinomycetes</taxon>
        <taxon>Actinomycetales</taxon>
        <taxon>Actinomycetaceae</taxon>
        <taxon>Actinotignum</taxon>
    </lineage>
</organism>
<accession>A0AAW9HXX0</accession>
<dbReference type="Gene3D" id="3.90.79.10">
    <property type="entry name" value="Nucleoside Triphosphate Pyrophosphohydrolase"/>
    <property type="match status" value="1"/>
</dbReference>
<comment type="caution">
    <text evidence="1">The sequence shown here is derived from an EMBL/GenBank/DDBJ whole genome shotgun (WGS) entry which is preliminary data.</text>
</comment>